<dbReference type="Gene3D" id="1.10.472.10">
    <property type="entry name" value="Cyclin-like"/>
    <property type="match status" value="1"/>
</dbReference>
<name>A6I5B3_RAT</name>
<dbReference type="PIRSF" id="PIRSF001771">
    <property type="entry name" value="Cyclin_A_B_D_E"/>
    <property type="match status" value="1"/>
</dbReference>
<evidence type="ECO:0000256" key="3">
    <source>
        <dbReference type="ARBA" id="ARBA00023306"/>
    </source>
</evidence>
<keyword evidence="6" id="KW-0195">Cyclin</keyword>
<sequence>MALRVTRNTKINTENKAKVSMAGAKRVPVAVAASKPLLRSRTALGDIGNKVSEQSRIPLKKETKKLGSGTVTVKALPKPVDKVPVCEPEVELDEPEPEPVMEVKHSPEPILVDTPSPSPMETSGCAPAEEYLCQAFSDVILAVSDVDADDGGDPNLCSEYVKDIYAYLRQLEVDVEQHTLAKYLMELSMLDYDMVHFAPSQIAAGAFCLALKILDNGEWTPTLQHYLSHTEESLLPVMQHLAKNIVMVNRGLTKHMTIKNKYATSKHAKISTLAQLNCTLVQNLSKAVTKA</sequence>
<evidence type="ECO:0000259" key="4">
    <source>
        <dbReference type="SMART" id="SM00385"/>
    </source>
</evidence>
<evidence type="ECO:0000256" key="1">
    <source>
        <dbReference type="ARBA" id="ARBA00022618"/>
    </source>
</evidence>
<protein>
    <submittedName>
        <fullName evidence="6">Cyclin B1, isoform CRA_b</fullName>
    </submittedName>
</protein>
<evidence type="ECO:0000313" key="7">
    <source>
        <dbReference type="Proteomes" id="UP000234681"/>
    </source>
</evidence>
<gene>
    <name evidence="6 8" type="primary">Ccnb1</name>
    <name evidence="6" type="ORF">rCG_44759</name>
</gene>
<dbReference type="SMART" id="SM01332">
    <property type="entry name" value="Cyclin_C"/>
    <property type="match status" value="1"/>
</dbReference>
<dbReference type="GO" id="GO:0051301">
    <property type="term" value="P:cell division"/>
    <property type="evidence" value="ECO:0007669"/>
    <property type="project" value="UniProtKB-KW"/>
</dbReference>
<dbReference type="InterPro" id="IPR036915">
    <property type="entry name" value="Cyclin-like_sf"/>
</dbReference>
<dbReference type="InterPro" id="IPR046965">
    <property type="entry name" value="Cyclin_A/B-like"/>
</dbReference>
<organism evidence="6 7">
    <name type="scientific">Rattus norvegicus</name>
    <name type="common">Rat</name>
    <dbReference type="NCBI Taxonomy" id="10116"/>
    <lineage>
        <taxon>Eukaryota</taxon>
        <taxon>Metazoa</taxon>
        <taxon>Chordata</taxon>
        <taxon>Craniata</taxon>
        <taxon>Vertebrata</taxon>
        <taxon>Euteleostomi</taxon>
        <taxon>Mammalia</taxon>
        <taxon>Eutheria</taxon>
        <taxon>Euarchontoglires</taxon>
        <taxon>Glires</taxon>
        <taxon>Rodentia</taxon>
        <taxon>Myomorpha</taxon>
        <taxon>Muroidea</taxon>
        <taxon>Muridae</taxon>
        <taxon>Murinae</taxon>
        <taxon>Rattus</taxon>
    </lineage>
</organism>
<dbReference type="EMBL" id="CH473955">
    <property type="protein sequence ID" value="EDM10221.1"/>
    <property type="molecule type" value="Genomic_DNA"/>
</dbReference>
<evidence type="ECO:0000256" key="2">
    <source>
        <dbReference type="ARBA" id="ARBA00022776"/>
    </source>
</evidence>
<dbReference type="InterPro" id="IPR013763">
    <property type="entry name" value="Cyclin-like_dom"/>
</dbReference>
<dbReference type="InterPro" id="IPR004367">
    <property type="entry name" value="Cyclin_C-dom"/>
</dbReference>
<keyword evidence="1" id="KW-0132">Cell division</keyword>
<dbReference type="AlphaFoldDB" id="A6I5B3"/>
<feature type="domain" description="Cyclin-like" evidence="4">
    <location>
        <begin position="162"/>
        <end position="243"/>
    </location>
</feature>
<reference evidence="7" key="1">
    <citation type="submission" date="2005-09" db="EMBL/GenBank/DDBJ databases">
        <authorList>
            <person name="Mural R.J."/>
            <person name="Li P.W."/>
            <person name="Adams M.D."/>
            <person name="Amanatides P.G."/>
            <person name="Baden-Tillson H."/>
            <person name="Barnstead M."/>
            <person name="Chin S.H."/>
            <person name="Dew I."/>
            <person name="Evans C.A."/>
            <person name="Ferriera S."/>
            <person name="Flanigan M."/>
            <person name="Fosler C."/>
            <person name="Glodek A."/>
            <person name="Gu Z."/>
            <person name="Holt R.A."/>
            <person name="Jennings D."/>
            <person name="Kraft C.L."/>
            <person name="Lu F."/>
            <person name="Nguyen T."/>
            <person name="Nusskern D.R."/>
            <person name="Pfannkoch C.M."/>
            <person name="Sitter C."/>
            <person name="Sutton G.G."/>
            <person name="Venter J.C."/>
            <person name="Wang Z."/>
            <person name="Woodage T."/>
            <person name="Zheng X.H."/>
            <person name="Zhong F."/>
        </authorList>
    </citation>
    <scope>NUCLEOTIDE SEQUENCE [LARGE SCALE GENOMIC DNA]</scope>
    <source>
        <strain>BN</strain>
        <strain evidence="7">Sprague-Dawley</strain>
    </source>
</reference>
<accession>A6I5B3</accession>
<evidence type="ECO:0000313" key="8">
    <source>
        <dbReference type="RGD" id="2291"/>
    </source>
</evidence>
<dbReference type="RGD" id="2291">
    <property type="gene designation" value="Ccnb1"/>
</dbReference>
<keyword evidence="3" id="KW-0131">Cell cycle</keyword>
<dbReference type="SUPFAM" id="SSF47954">
    <property type="entry name" value="Cyclin-like"/>
    <property type="match status" value="1"/>
</dbReference>
<dbReference type="Proteomes" id="UP000234681">
    <property type="component" value="Chromosome 2"/>
</dbReference>
<dbReference type="GO" id="GO:0016538">
    <property type="term" value="F:cyclin-dependent protein serine/threonine kinase regulator activity"/>
    <property type="evidence" value="ECO:0007669"/>
    <property type="project" value="InterPro"/>
</dbReference>
<evidence type="ECO:0000313" key="6">
    <source>
        <dbReference type="EMBL" id="EDM10221.1"/>
    </source>
</evidence>
<evidence type="ECO:0000259" key="5">
    <source>
        <dbReference type="SMART" id="SM01332"/>
    </source>
</evidence>
<dbReference type="GO" id="GO:0044772">
    <property type="term" value="P:mitotic cell cycle phase transition"/>
    <property type="evidence" value="ECO:0007669"/>
    <property type="project" value="InterPro"/>
</dbReference>
<proteinExistence type="predicted"/>
<keyword evidence="2" id="KW-0498">Mitosis</keyword>
<dbReference type="Pfam" id="PF02984">
    <property type="entry name" value="Cyclin_C"/>
    <property type="match status" value="1"/>
</dbReference>
<feature type="domain" description="Cyclin C-terminal" evidence="5">
    <location>
        <begin position="162"/>
        <end position="276"/>
    </location>
</feature>
<dbReference type="SMART" id="SM00385">
    <property type="entry name" value="CYCLIN"/>
    <property type="match status" value="1"/>
</dbReference>